<evidence type="ECO:0000313" key="6">
    <source>
        <dbReference type="EMBL" id="KAF2236943.1"/>
    </source>
</evidence>
<dbReference type="CDD" id="cd12148">
    <property type="entry name" value="fungal_TF_MHR"/>
    <property type="match status" value="1"/>
</dbReference>
<sequence length="736" mass="84238">MSTVLPAPEQSAPANCAPPTAAKPPRVLACVRCQQRKVKCDRNFPCKHCIRACAQCVPAARTPSQRRRRFPERELLERLQRYESLLRRHNIQFDSLHAPNEEKVSLSEDDRGSTPAYDALSEAPVAETAVPSREKVAVKSEVVYEAKDFWRVLNQRDDEDDSRDGHGDDDSGLSHQDLGRAEIRKTYDQLYKNNDPILFGSHKTNVHLSSLHPQQVQIFKLWQIYLENVNPLLKVTHTPTLQARIIDAASDVANISPTMEALMFSIYCVSIISLIDDDCRTSFGSPKEDLLSSYQLGCQQALLNCGFLRSGDRDCLTALYLYLVSARLGTDPRSLSSMLGIAIRIAQRMGIHDESTNAKCTALEAEMRRRLWWSLIMFDKRISEMSDYKTSIINPTWDCRIPINVNDSDIRSEMKTSPQGHERPTEVLFAVVRSELGEFIRHRAFYLDFTNPSMKSLAKGCQHDTASECDGLVALEKMIEDKYLDFCNQENPLHFMTMWTTRGVLSKYRFLEHSSRCFRLSGQQTDTQRDTAVSYALRILECDTKLMTSPLTKGYIWFVQLYFPMPEYIHIAQDLRKRPFQKHAEKSWEIMSDNYEARFLHMVEWDNPIFKIFSRLILQAWEVRAAGFRQSNKPLEPPRIVSNMKRTIEQIKSNAPDHNTEQPNVAVGMDLDDFSKSMPMDFGDQGLLYGMGGQGLAESGLMDYTDMIGQATMDVDVNNQLNWTTIDWNSMQDRGW</sequence>
<dbReference type="PANTHER" id="PTHR31001">
    <property type="entry name" value="UNCHARACTERIZED TRANSCRIPTIONAL REGULATORY PROTEIN"/>
    <property type="match status" value="1"/>
</dbReference>
<dbReference type="PROSITE" id="PS50048">
    <property type="entry name" value="ZN2_CY6_FUNGAL_2"/>
    <property type="match status" value="1"/>
</dbReference>
<evidence type="ECO:0000256" key="4">
    <source>
        <dbReference type="SAM" id="MobiDB-lite"/>
    </source>
</evidence>
<evidence type="ECO:0000256" key="2">
    <source>
        <dbReference type="ARBA" id="ARBA00022723"/>
    </source>
</evidence>
<dbReference type="GO" id="GO:0005634">
    <property type="term" value="C:nucleus"/>
    <property type="evidence" value="ECO:0007669"/>
    <property type="project" value="UniProtKB-SubCell"/>
</dbReference>
<dbReference type="GO" id="GO:0008270">
    <property type="term" value="F:zinc ion binding"/>
    <property type="evidence" value="ECO:0007669"/>
    <property type="project" value="InterPro"/>
</dbReference>
<evidence type="ECO:0000313" key="7">
    <source>
        <dbReference type="Proteomes" id="UP000800092"/>
    </source>
</evidence>
<gene>
    <name evidence="6" type="ORF">EV356DRAFT_442474</name>
</gene>
<feature type="region of interest" description="Disordered" evidence="4">
    <location>
        <begin position="157"/>
        <end position="178"/>
    </location>
</feature>
<feature type="compositionally biased region" description="Basic and acidic residues" evidence="4">
    <location>
        <begin position="100"/>
        <end position="112"/>
    </location>
</feature>
<feature type="region of interest" description="Disordered" evidence="4">
    <location>
        <begin position="1"/>
        <end position="22"/>
    </location>
</feature>
<dbReference type="Pfam" id="PF04082">
    <property type="entry name" value="Fungal_trans"/>
    <property type="match status" value="1"/>
</dbReference>
<dbReference type="PANTHER" id="PTHR31001:SF45">
    <property type="entry name" value="ZN(II)2CYS6 TRANSCRIPTION FACTOR (EUROFUNG)"/>
    <property type="match status" value="1"/>
</dbReference>
<keyword evidence="2" id="KW-0479">Metal-binding</keyword>
<proteinExistence type="predicted"/>
<dbReference type="AlphaFoldDB" id="A0A6A6HHB9"/>
<dbReference type="InterPro" id="IPR001138">
    <property type="entry name" value="Zn2Cys6_DnaBD"/>
</dbReference>
<keyword evidence="7" id="KW-1185">Reference proteome</keyword>
<dbReference type="InterPro" id="IPR036864">
    <property type="entry name" value="Zn2-C6_fun-type_DNA-bd_sf"/>
</dbReference>
<dbReference type="OrthoDB" id="2269373at2759"/>
<dbReference type="Proteomes" id="UP000800092">
    <property type="component" value="Unassembled WGS sequence"/>
</dbReference>
<feature type="domain" description="Zn(2)-C6 fungal-type" evidence="5">
    <location>
        <begin position="29"/>
        <end position="57"/>
    </location>
</feature>
<comment type="subcellular location">
    <subcellularLocation>
        <location evidence="1">Nucleus</location>
    </subcellularLocation>
</comment>
<dbReference type="InterPro" id="IPR007219">
    <property type="entry name" value="XnlR_reg_dom"/>
</dbReference>
<dbReference type="CDD" id="cd00067">
    <property type="entry name" value="GAL4"/>
    <property type="match status" value="1"/>
</dbReference>
<feature type="region of interest" description="Disordered" evidence="4">
    <location>
        <begin position="100"/>
        <end position="125"/>
    </location>
</feature>
<dbReference type="GO" id="GO:0000981">
    <property type="term" value="F:DNA-binding transcription factor activity, RNA polymerase II-specific"/>
    <property type="evidence" value="ECO:0007669"/>
    <property type="project" value="InterPro"/>
</dbReference>
<name>A0A6A6HHB9_VIRVR</name>
<accession>A0A6A6HHB9</accession>
<evidence type="ECO:0000259" key="5">
    <source>
        <dbReference type="PROSITE" id="PS50048"/>
    </source>
</evidence>
<dbReference type="GO" id="GO:0003677">
    <property type="term" value="F:DNA binding"/>
    <property type="evidence" value="ECO:0007669"/>
    <property type="project" value="InterPro"/>
</dbReference>
<dbReference type="SMART" id="SM00066">
    <property type="entry name" value="GAL4"/>
    <property type="match status" value="1"/>
</dbReference>
<reference evidence="6" key="1">
    <citation type="journal article" date="2020" name="Stud. Mycol.">
        <title>101 Dothideomycetes genomes: a test case for predicting lifestyles and emergence of pathogens.</title>
        <authorList>
            <person name="Haridas S."/>
            <person name="Albert R."/>
            <person name="Binder M."/>
            <person name="Bloem J."/>
            <person name="Labutti K."/>
            <person name="Salamov A."/>
            <person name="Andreopoulos B."/>
            <person name="Baker S."/>
            <person name="Barry K."/>
            <person name="Bills G."/>
            <person name="Bluhm B."/>
            <person name="Cannon C."/>
            <person name="Castanera R."/>
            <person name="Culley D."/>
            <person name="Daum C."/>
            <person name="Ezra D."/>
            <person name="Gonzalez J."/>
            <person name="Henrissat B."/>
            <person name="Kuo A."/>
            <person name="Liang C."/>
            <person name="Lipzen A."/>
            <person name="Lutzoni F."/>
            <person name="Magnuson J."/>
            <person name="Mondo S."/>
            <person name="Nolan M."/>
            <person name="Ohm R."/>
            <person name="Pangilinan J."/>
            <person name="Park H.-J."/>
            <person name="Ramirez L."/>
            <person name="Alfaro M."/>
            <person name="Sun H."/>
            <person name="Tritt A."/>
            <person name="Yoshinaga Y."/>
            <person name="Zwiers L.-H."/>
            <person name="Turgeon B."/>
            <person name="Goodwin S."/>
            <person name="Spatafora J."/>
            <person name="Crous P."/>
            <person name="Grigoriev I."/>
        </authorList>
    </citation>
    <scope>NUCLEOTIDE SEQUENCE</scope>
    <source>
        <strain evidence="6">Tuck. ex Michener</strain>
    </source>
</reference>
<evidence type="ECO:0000256" key="1">
    <source>
        <dbReference type="ARBA" id="ARBA00004123"/>
    </source>
</evidence>
<keyword evidence="3" id="KW-0539">Nucleus</keyword>
<protein>
    <recommendedName>
        <fullName evidence="5">Zn(2)-C6 fungal-type domain-containing protein</fullName>
    </recommendedName>
</protein>
<dbReference type="Gene3D" id="4.10.240.10">
    <property type="entry name" value="Zn(2)-C6 fungal-type DNA-binding domain"/>
    <property type="match status" value="1"/>
</dbReference>
<dbReference type="GO" id="GO:0006351">
    <property type="term" value="P:DNA-templated transcription"/>
    <property type="evidence" value="ECO:0007669"/>
    <property type="project" value="InterPro"/>
</dbReference>
<evidence type="ECO:0000256" key="3">
    <source>
        <dbReference type="ARBA" id="ARBA00023242"/>
    </source>
</evidence>
<organism evidence="6 7">
    <name type="scientific">Viridothelium virens</name>
    <name type="common">Speckled blister lichen</name>
    <name type="synonym">Trypethelium virens</name>
    <dbReference type="NCBI Taxonomy" id="1048519"/>
    <lineage>
        <taxon>Eukaryota</taxon>
        <taxon>Fungi</taxon>
        <taxon>Dikarya</taxon>
        <taxon>Ascomycota</taxon>
        <taxon>Pezizomycotina</taxon>
        <taxon>Dothideomycetes</taxon>
        <taxon>Dothideomycetes incertae sedis</taxon>
        <taxon>Trypetheliales</taxon>
        <taxon>Trypetheliaceae</taxon>
        <taxon>Viridothelium</taxon>
    </lineage>
</organism>
<dbReference type="Pfam" id="PF00172">
    <property type="entry name" value="Zn_clus"/>
    <property type="match status" value="1"/>
</dbReference>
<dbReference type="SMART" id="SM00906">
    <property type="entry name" value="Fungal_trans"/>
    <property type="match status" value="1"/>
</dbReference>
<dbReference type="SUPFAM" id="SSF57701">
    <property type="entry name" value="Zn2/Cys6 DNA-binding domain"/>
    <property type="match status" value="1"/>
</dbReference>
<dbReference type="EMBL" id="ML991782">
    <property type="protein sequence ID" value="KAF2236943.1"/>
    <property type="molecule type" value="Genomic_DNA"/>
</dbReference>
<dbReference type="InterPro" id="IPR050613">
    <property type="entry name" value="Sec_Metabolite_Reg"/>
</dbReference>